<dbReference type="PANTHER" id="PTHR41328">
    <property type="entry name" value="TERMINASE SMALL SUBUNIT-RELATED"/>
    <property type="match status" value="1"/>
</dbReference>
<dbReference type="InterPro" id="IPR052404">
    <property type="entry name" value="SPP1-like_terminase"/>
</dbReference>
<dbReference type="InterPro" id="IPR038713">
    <property type="entry name" value="Terminase_Gp1_N_sf"/>
</dbReference>
<accession>A0AAQ1MFZ2</accession>
<dbReference type="PANTHER" id="PTHR41328:SF2">
    <property type="entry name" value="TERMINASE SMALL SUBUNIT"/>
    <property type="match status" value="1"/>
</dbReference>
<dbReference type="Gene3D" id="1.10.10.1400">
    <property type="entry name" value="Terminase, small subunit, N-terminal DNA-binding domain, HTH motif"/>
    <property type="match status" value="1"/>
</dbReference>
<evidence type="ECO:0000313" key="3">
    <source>
        <dbReference type="EMBL" id="SHG50992.1"/>
    </source>
</evidence>
<name>A0AAQ1MFZ2_9FIRM</name>
<comment type="caution">
    <text evidence="3">The sequence shown here is derived from an EMBL/GenBank/DDBJ whole genome shotgun (WGS) entry which is preliminary data.</text>
</comment>
<proteinExistence type="predicted"/>
<dbReference type="InterPro" id="IPR005335">
    <property type="entry name" value="Terminase_ssu"/>
</dbReference>
<evidence type="ECO:0000256" key="2">
    <source>
        <dbReference type="ARBA" id="ARBA00023219"/>
    </source>
</evidence>
<evidence type="ECO:0000256" key="1">
    <source>
        <dbReference type="ARBA" id="ARBA00022612"/>
    </source>
</evidence>
<reference evidence="4" key="1">
    <citation type="submission" date="2016-11" db="EMBL/GenBank/DDBJ databases">
        <authorList>
            <person name="Jaros S."/>
            <person name="Januszkiewicz K."/>
            <person name="Wedrychowicz H."/>
        </authorList>
    </citation>
    <scope>NUCLEOTIDE SEQUENCE [LARGE SCALE GENOMIC DNA]</scope>
    <source>
        <strain evidence="4">DSM 4029</strain>
    </source>
</reference>
<dbReference type="Pfam" id="PF03592">
    <property type="entry name" value="Terminase_2"/>
    <property type="match status" value="1"/>
</dbReference>
<dbReference type="RefSeq" id="WP_186336291.1">
    <property type="nucleotide sequence ID" value="NZ_FQVY01000004.1"/>
</dbReference>
<organism evidence="3 4">
    <name type="scientific">Bittarella massiliensis</name>
    <name type="common">ex Durand et al. 2017</name>
    <dbReference type="NCBI Taxonomy" id="1720313"/>
    <lineage>
        <taxon>Bacteria</taxon>
        <taxon>Bacillati</taxon>
        <taxon>Bacillota</taxon>
        <taxon>Clostridia</taxon>
        <taxon>Eubacteriales</taxon>
        <taxon>Oscillospiraceae</taxon>
        <taxon>Bittarella (ex Durand et al. 2017)</taxon>
    </lineage>
</organism>
<protein>
    <submittedName>
        <fullName evidence="3">Phage terminase, small subunit</fullName>
    </submittedName>
</protein>
<dbReference type="GO" id="GO:0051276">
    <property type="term" value="P:chromosome organization"/>
    <property type="evidence" value="ECO:0007669"/>
    <property type="project" value="InterPro"/>
</dbReference>
<gene>
    <name evidence="3" type="ORF">SAMN05444424_2607</name>
</gene>
<dbReference type="AlphaFoldDB" id="A0AAQ1MFZ2"/>
<evidence type="ECO:0000313" key="4">
    <source>
        <dbReference type="Proteomes" id="UP000184089"/>
    </source>
</evidence>
<dbReference type="Proteomes" id="UP000184089">
    <property type="component" value="Unassembled WGS sequence"/>
</dbReference>
<keyword evidence="2" id="KW-0231">Viral genome packaging</keyword>
<dbReference type="EMBL" id="FQVY01000004">
    <property type="protein sequence ID" value="SHG50992.1"/>
    <property type="molecule type" value="Genomic_DNA"/>
</dbReference>
<sequence>MPKDRGLSTQQEKFCQEYALNGKNGTKAAIAAGYAERSAAVTASRLLRNDKVVSRVRELIKDQWDHLIITKEQVLLDTYTLAEKNRVVDPKTAIKALELVGKELGMFGDRVEHSGQIDTQQGVLAEILDQMRETGGG</sequence>
<keyword evidence="1" id="KW-1188">Viral release from host cell</keyword>